<reference evidence="1 2" key="1">
    <citation type="submission" date="2017-09" db="EMBL/GenBank/DDBJ databases">
        <title>Depth-based differentiation of microbial function through sediment-hosted aquifers and enrichment of novel symbionts in the deep terrestrial subsurface.</title>
        <authorList>
            <person name="Probst A.J."/>
            <person name="Ladd B."/>
            <person name="Jarett J.K."/>
            <person name="Geller-Mcgrath D.E."/>
            <person name="Sieber C.M."/>
            <person name="Emerson J.B."/>
            <person name="Anantharaman K."/>
            <person name="Thomas B.C."/>
            <person name="Malmstrom R."/>
            <person name="Stieglmeier M."/>
            <person name="Klingl A."/>
            <person name="Woyke T."/>
            <person name="Ryan C.M."/>
            <person name="Banfield J.F."/>
        </authorList>
    </citation>
    <scope>NUCLEOTIDE SEQUENCE [LARGE SCALE GENOMIC DNA]</scope>
    <source>
        <strain evidence="1">CG_4_10_14_0_8_um_filter_42_10</strain>
    </source>
</reference>
<dbReference type="GO" id="GO:0008168">
    <property type="term" value="F:methyltransferase activity"/>
    <property type="evidence" value="ECO:0007669"/>
    <property type="project" value="UniProtKB-KW"/>
</dbReference>
<dbReference type="SUPFAM" id="SSF53335">
    <property type="entry name" value="S-adenosyl-L-methionine-dependent methyltransferases"/>
    <property type="match status" value="1"/>
</dbReference>
<name>A0A2M7RKU1_9BACT</name>
<accession>A0A2M7RKU1</accession>
<comment type="caution">
    <text evidence="1">The sequence shown here is derived from an EMBL/GenBank/DDBJ whole genome shotgun (WGS) entry which is preliminary data.</text>
</comment>
<evidence type="ECO:0000313" key="1">
    <source>
        <dbReference type="EMBL" id="PIY97324.1"/>
    </source>
</evidence>
<proteinExistence type="predicted"/>
<dbReference type="AlphaFoldDB" id="A0A2M7RKU1"/>
<organism evidence="1 2">
    <name type="scientific">Candidatus Kerfeldbacteria bacterium CG_4_10_14_0_8_um_filter_42_10</name>
    <dbReference type="NCBI Taxonomy" id="2014248"/>
    <lineage>
        <taxon>Bacteria</taxon>
        <taxon>Candidatus Kerfeldiibacteriota</taxon>
    </lineage>
</organism>
<dbReference type="InterPro" id="IPR029063">
    <property type="entry name" value="SAM-dependent_MTases_sf"/>
</dbReference>
<dbReference type="Gene3D" id="3.40.50.150">
    <property type="entry name" value="Vaccinia Virus protein VP39"/>
    <property type="match status" value="1"/>
</dbReference>
<keyword evidence="1" id="KW-0808">Transferase</keyword>
<protein>
    <submittedName>
        <fullName evidence="1">Class I SAM-dependent methyltransferase</fullName>
    </submittedName>
</protein>
<gene>
    <name evidence="1" type="ORF">COY66_00300</name>
</gene>
<evidence type="ECO:0000313" key="2">
    <source>
        <dbReference type="Proteomes" id="UP000230779"/>
    </source>
</evidence>
<dbReference type="EMBL" id="PFMD01000002">
    <property type="protein sequence ID" value="PIY97324.1"/>
    <property type="molecule type" value="Genomic_DNA"/>
</dbReference>
<dbReference type="Proteomes" id="UP000230779">
    <property type="component" value="Unassembled WGS sequence"/>
</dbReference>
<keyword evidence="1" id="KW-0489">Methyltransferase</keyword>
<dbReference type="GO" id="GO:0032259">
    <property type="term" value="P:methylation"/>
    <property type="evidence" value="ECO:0007669"/>
    <property type="project" value="UniProtKB-KW"/>
</dbReference>
<dbReference type="Pfam" id="PF13578">
    <property type="entry name" value="Methyltransf_24"/>
    <property type="match status" value="1"/>
</dbReference>
<sequence>MSKIIKKILFRASCINPIYFLKKILQRHWEKYDKKIPKYELSEKNLVNLKALLNREQLLRLLPKNGIVAEIGVDKGEFSEKILNITMPQKLYLIDNWGSKRYHQQLRKMVENKFKEEIKKGRVEIKVGLSTEMFNNFEDNYFDWIYIDTSHSYQTTKIELEKYSRKVKPGGMITGHDFIMGNWNQMIRYGVIDAVYEFCVNNNWELVYLTMDNKESPSFGIRRVSVN</sequence>